<proteinExistence type="predicted"/>
<feature type="compositionally biased region" description="Basic and acidic residues" evidence="1">
    <location>
        <begin position="81"/>
        <end position="90"/>
    </location>
</feature>
<reference evidence="3 4" key="1">
    <citation type="submission" date="2023-01" db="EMBL/GenBank/DDBJ databases">
        <title>Analysis of 21 Apiospora genomes using comparative genomics revels a genus with tremendous synthesis potential of carbohydrate active enzymes and secondary metabolites.</title>
        <authorList>
            <person name="Sorensen T."/>
        </authorList>
    </citation>
    <scope>NUCLEOTIDE SEQUENCE [LARGE SCALE GENOMIC DNA]</scope>
    <source>
        <strain evidence="3 4">CBS 114990</strain>
    </source>
</reference>
<keyword evidence="4" id="KW-1185">Reference proteome</keyword>
<name>A0ABR1V4Q9_9PEZI</name>
<keyword evidence="2" id="KW-0732">Signal</keyword>
<gene>
    <name evidence="3" type="ORF">PG997_011730</name>
</gene>
<dbReference type="Proteomes" id="UP001433268">
    <property type="component" value="Unassembled WGS sequence"/>
</dbReference>
<feature type="region of interest" description="Disordered" evidence="1">
    <location>
        <begin position="69"/>
        <end position="90"/>
    </location>
</feature>
<dbReference type="RefSeq" id="XP_066661737.1">
    <property type="nucleotide sequence ID" value="XM_066816045.1"/>
</dbReference>
<organism evidence="3 4">
    <name type="scientific">Apiospora hydei</name>
    <dbReference type="NCBI Taxonomy" id="1337664"/>
    <lineage>
        <taxon>Eukaryota</taxon>
        <taxon>Fungi</taxon>
        <taxon>Dikarya</taxon>
        <taxon>Ascomycota</taxon>
        <taxon>Pezizomycotina</taxon>
        <taxon>Sordariomycetes</taxon>
        <taxon>Xylariomycetidae</taxon>
        <taxon>Amphisphaeriales</taxon>
        <taxon>Apiosporaceae</taxon>
        <taxon>Apiospora</taxon>
    </lineage>
</organism>
<accession>A0ABR1V4Q9</accession>
<evidence type="ECO:0008006" key="5">
    <source>
        <dbReference type="Google" id="ProtNLM"/>
    </source>
</evidence>
<protein>
    <recommendedName>
        <fullName evidence="5">Secreted protein</fullName>
    </recommendedName>
</protein>
<feature type="chain" id="PRO_5046107065" description="Secreted protein" evidence="2">
    <location>
        <begin position="18"/>
        <end position="90"/>
    </location>
</feature>
<evidence type="ECO:0000313" key="4">
    <source>
        <dbReference type="Proteomes" id="UP001433268"/>
    </source>
</evidence>
<dbReference type="EMBL" id="JAQQWN010000009">
    <property type="protein sequence ID" value="KAK8064983.1"/>
    <property type="molecule type" value="Genomic_DNA"/>
</dbReference>
<feature type="signal peptide" evidence="2">
    <location>
        <begin position="1"/>
        <end position="17"/>
    </location>
</feature>
<comment type="caution">
    <text evidence="3">The sequence shown here is derived from an EMBL/GenBank/DDBJ whole genome shotgun (WGS) entry which is preliminary data.</text>
</comment>
<dbReference type="GeneID" id="92049105"/>
<evidence type="ECO:0000256" key="2">
    <source>
        <dbReference type="SAM" id="SignalP"/>
    </source>
</evidence>
<evidence type="ECO:0000256" key="1">
    <source>
        <dbReference type="SAM" id="MobiDB-lite"/>
    </source>
</evidence>
<sequence length="90" mass="9495">MLNRILLIVSSLASSLASSLVSSLSGPHMSAPVDAANQPLALSKADLMKVVKEGLVQVVEEVLNRKKGGSENPIVLDSDDEAVKHSEDED</sequence>
<evidence type="ECO:0000313" key="3">
    <source>
        <dbReference type="EMBL" id="KAK8064983.1"/>
    </source>
</evidence>